<dbReference type="OrthoDB" id="9763456at2"/>
<gene>
    <name evidence="2" type="ORF">DEA8626_02598</name>
</gene>
<feature type="domain" description="Acyclic terpene utilisation N-terminal" evidence="1">
    <location>
        <begin position="98"/>
        <end position="396"/>
    </location>
</feature>
<reference evidence="2 3" key="1">
    <citation type="submission" date="2018-03" db="EMBL/GenBank/DDBJ databases">
        <authorList>
            <person name="Keele B.F."/>
        </authorList>
    </citation>
    <scope>NUCLEOTIDE SEQUENCE [LARGE SCALE GENOMIC DNA]</scope>
    <source>
        <strain evidence="2 3">CECT 8626</strain>
    </source>
</reference>
<dbReference type="Pfam" id="PF07287">
    <property type="entry name" value="AtuA"/>
    <property type="match status" value="1"/>
</dbReference>
<dbReference type="RefSeq" id="WP_108853635.1">
    <property type="nucleotide sequence ID" value="NZ_OMOQ01000002.1"/>
</dbReference>
<accession>A0A2R8BJI6</accession>
<dbReference type="InterPro" id="IPR010839">
    <property type="entry name" value="AtuA_N"/>
</dbReference>
<evidence type="ECO:0000313" key="3">
    <source>
        <dbReference type="Proteomes" id="UP000244924"/>
    </source>
</evidence>
<proteinExistence type="predicted"/>
<evidence type="ECO:0000313" key="2">
    <source>
        <dbReference type="EMBL" id="SPH23534.1"/>
    </source>
</evidence>
<name>A0A2R8BJI6_9RHOB</name>
<organism evidence="2 3">
    <name type="scientific">Albidovulum aquaemixtae</name>
    <dbReference type="NCBI Taxonomy" id="1542388"/>
    <lineage>
        <taxon>Bacteria</taxon>
        <taxon>Pseudomonadati</taxon>
        <taxon>Pseudomonadota</taxon>
        <taxon>Alphaproteobacteria</taxon>
        <taxon>Rhodobacterales</taxon>
        <taxon>Paracoccaceae</taxon>
        <taxon>Albidovulum</taxon>
    </lineage>
</organism>
<dbReference type="Proteomes" id="UP000244924">
    <property type="component" value="Unassembled WGS sequence"/>
</dbReference>
<keyword evidence="3" id="KW-1185">Reference proteome</keyword>
<protein>
    <recommendedName>
        <fullName evidence="1">Acyclic terpene utilisation N-terminal domain-containing protein</fullName>
    </recommendedName>
</protein>
<sequence length="454" mass="47781">MAHARVLIPTGALGLGYDRDALARGVAARPDIIAVDGGSTDSGPAYLGRGLSKYSRTTTKAEWRELMEARAAAGVPLVIGTAGTCGADATVDWLYDITCEVAAELGQKLIAARLYSSQNPEDIATSFEAGRISPLPAAPQIGTDTIRACTNIVALAGAEQITAALATGADIVIAGRTTDTAIIAALPISRGCNLGAAWHGAKVGECGAIATTNPASGTILVDFDEAGFTLTPMGEAARGTPYTVSAHMLYENTDPFMLCEPGGVLDVTAASYIALDDRRVRVEGSIWRPGPYTVKLEGARIAGYQCISLTLLRDRRYVANARGWAAEVEARSRSDVISRMGLAESDFDIELRLIGVDATLGPLETPGADPREVGVLAIATAPTEVQASEIGKILNPYLLHYALTDDEPMPTFAFPFSPAEMNRGAIYEFCLNHVLALDDPMAAFRLVTDKVGHG</sequence>
<evidence type="ECO:0000259" key="1">
    <source>
        <dbReference type="Pfam" id="PF07287"/>
    </source>
</evidence>
<dbReference type="AlphaFoldDB" id="A0A2R8BJI6"/>
<dbReference type="EMBL" id="OMOQ01000002">
    <property type="protein sequence ID" value="SPH23534.1"/>
    <property type="molecule type" value="Genomic_DNA"/>
</dbReference>